<evidence type="ECO:0008006" key="3">
    <source>
        <dbReference type="Google" id="ProtNLM"/>
    </source>
</evidence>
<dbReference type="InterPro" id="IPR001668">
    <property type="entry name" value="Mob_Pre"/>
</dbReference>
<organism evidence="1 2">
    <name type="scientific">Ventosimonas gracilis</name>
    <dbReference type="NCBI Taxonomy" id="1680762"/>
    <lineage>
        <taxon>Bacteria</taxon>
        <taxon>Pseudomonadati</taxon>
        <taxon>Pseudomonadota</taxon>
        <taxon>Gammaproteobacteria</taxon>
        <taxon>Pseudomonadales</taxon>
        <taxon>Ventosimonadaceae</taxon>
        <taxon>Ventosimonas</taxon>
    </lineage>
</organism>
<gene>
    <name evidence="1" type="ORF">AXE65_08105</name>
</gene>
<feature type="non-terminal residue" evidence="1">
    <location>
        <position position="1"/>
    </location>
</feature>
<protein>
    <recommendedName>
        <fullName evidence="3">Plasmid recombination enzyme</fullName>
    </recommendedName>
</protein>
<dbReference type="NCBIfam" id="NF041497">
    <property type="entry name" value="MobV"/>
    <property type="match status" value="1"/>
</dbReference>
<proteinExistence type="predicted"/>
<evidence type="ECO:0000313" key="1">
    <source>
        <dbReference type="EMBL" id="KXU33904.1"/>
    </source>
</evidence>
<comment type="caution">
    <text evidence="1">The sequence shown here is derived from an EMBL/GenBank/DDBJ whole genome shotgun (WGS) entry which is preliminary data.</text>
</comment>
<dbReference type="GO" id="GO:0003677">
    <property type="term" value="F:DNA binding"/>
    <property type="evidence" value="ECO:0007669"/>
    <property type="project" value="InterPro"/>
</dbReference>
<dbReference type="AlphaFoldDB" id="A0A139SHE4"/>
<dbReference type="Gene3D" id="3.30.930.30">
    <property type="match status" value="1"/>
</dbReference>
<evidence type="ECO:0000313" key="2">
    <source>
        <dbReference type="Proteomes" id="UP000072660"/>
    </source>
</evidence>
<dbReference type="Pfam" id="PF01076">
    <property type="entry name" value="Mob_Pre"/>
    <property type="match status" value="1"/>
</dbReference>
<dbReference type="RefSeq" id="WP_068393480.1">
    <property type="nucleotide sequence ID" value="NZ_LSZO01000222.1"/>
</dbReference>
<keyword evidence="2" id="KW-1185">Reference proteome</keyword>
<accession>A0A139SHE4</accession>
<dbReference type="EMBL" id="LSZO01000222">
    <property type="protein sequence ID" value="KXU33904.1"/>
    <property type="molecule type" value="Genomic_DNA"/>
</dbReference>
<dbReference type="Proteomes" id="UP000072660">
    <property type="component" value="Unassembled WGS sequence"/>
</dbReference>
<reference evidence="1 2" key="1">
    <citation type="submission" date="2016-02" db="EMBL/GenBank/DDBJ databases">
        <authorList>
            <person name="Wen L."/>
            <person name="He K."/>
            <person name="Yang H."/>
        </authorList>
    </citation>
    <scope>NUCLEOTIDE SEQUENCE [LARGE SCALE GENOMIC DNA]</scope>
    <source>
        <strain evidence="1 2">CV58</strain>
    </source>
</reference>
<dbReference type="GO" id="GO:0006310">
    <property type="term" value="P:DNA recombination"/>
    <property type="evidence" value="ECO:0007669"/>
    <property type="project" value="InterPro"/>
</dbReference>
<name>A0A139SHE4_9GAMM</name>
<sequence>AQPRTAIYFVNCVVSPHIFDMGRGTRYTGVMRYAILRVQKLKSAVAVHRSMKHAFRAQETPNADKSRTPENTHIGAHSVAEGMAAFREALPEKMRKNAVQCIEYLMAASPEAMQGKTREQQDAYFQDALDWLRKRHGAENVIYAGIHRDEKTPHMYAYVVPKDPDTGRLNCRRFLGGAAALRGMQTDFAEQVGNQHGLQRGIEGSKAKHQRVSQFYAQIEKAGQVPKIEPDELQPKVLGKRLLGLQRVEEAPKAIAERLNAKIEAAACPLAEKAAVAVSERRRAVEMAKTAQTMQELLKTAEKAVAAFTKGLNQQEVEQVMIKANALRRAKEMALKLEAQRNANAVFRI</sequence>
<dbReference type="CDD" id="cd17242">
    <property type="entry name" value="MobM_relaxase"/>
    <property type="match status" value="1"/>
</dbReference>